<sequence length="867" mass="94051">MPADYLLSVDLGTSHTVAVLVWPDGRTRPLLFDGSPVMPSAVFLDPGGTIHTGRDAERLALTAPERFEPNPKQRIADGTILLGDREVPVAAALAAILGRVARTAIESVGHLPNTVLTCPAAWSEQRRGTLHDAAAKAGYRPVKILTEPVAAAHYYTSRLSHPMRPGQALAVFDFGGGTLDIAVLERRQDGSFGVLADGGLPDLGGLDFDAVLVEHIGATVKQRDPEIWKRLENPTGASEMRNRRELWEEVRAAKEMLSRSSVAPVTVPDMAQSLHLTRGELDQLSRPLLSRAVGETQRVLGLTGRRPEQLAGLFLVGGSSRMPMVSKVLHEGLGIAPTVLEQPELPVSEGAALALAGPAPVTPPAQMPSPPVQSPTAPHSAPHSSPPMRSGSLPPVTPGTDETVMLRRGEPEKPKRRIRPKWIAIAAAVVVLAIVLPIGWFWLTNPYKQKPFDEELAPVGAATAYSGELNDGLYQVRVWDDKTLFAYTTSSTDASGEELHLRAVATATGEPLWESDAVFTGTGWDGNFYVSEDLVAFSQEVDTASETPYRFYFLDWETGDTRNTVDSADRTAARSGDHLVLGPLGGNTFTVYDGDGETVSSWELGNVEEGVTVSNWDLVGTPDDLKEPSLRANGNGRVWAVTSDNVAHVHDLESGEKVASKEVETVDDMYFGWDNLLYVAVDKETGYDLNVYDIDDGLSRVDEETVESDTPAPDQVKACGEKLICVREPVEGAIDVYTWRIYNPDKEEIVHVFDEGEYRYITPLGNRMMVEFYEGDDVRTRIYDKGFDEVGNDVGESDFEAIDGGSALNWPAASGFSTSTGNVIGLGRDGARTSLHIDLEVYACDASETRLSCLTVEGMQVYSFRDA</sequence>
<evidence type="ECO:0000256" key="3">
    <source>
        <dbReference type="ARBA" id="ARBA00022729"/>
    </source>
</evidence>
<keyword evidence="9" id="KW-1133">Transmembrane helix</keyword>
<dbReference type="PROSITE" id="PS01036">
    <property type="entry name" value="HSP70_3"/>
    <property type="match status" value="1"/>
</dbReference>
<feature type="compositionally biased region" description="Pro residues" evidence="8">
    <location>
        <begin position="360"/>
        <end position="373"/>
    </location>
</feature>
<comment type="similarity">
    <text evidence="2">Belongs to the heat shock protein 70 family.</text>
</comment>
<evidence type="ECO:0000256" key="5">
    <source>
        <dbReference type="ARBA" id="ARBA00022840"/>
    </source>
</evidence>
<keyword evidence="3" id="KW-0732">Signal</keyword>
<dbReference type="Gene3D" id="3.30.420.40">
    <property type="match status" value="2"/>
</dbReference>
<keyword evidence="9" id="KW-0472">Membrane</keyword>
<evidence type="ECO:0000256" key="6">
    <source>
        <dbReference type="ARBA" id="ARBA00023016"/>
    </source>
</evidence>
<name>A0A9W6LFF5_9ACTN</name>
<keyword evidence="7" id="KW-0143">Chaperone</keyword>
<dbReference type="PANTHER" id="PTHR45639">
    <property type="entry name" value="HSC70CB, ISOFORM G-RELATED"/>
    <property type="match status" value="1"/>
</dbReference>
<dbReference type="Gene3D" id="3.90.640.10">
    <property type="entry name" value="Actin, Chain A, domain 4"/>
    <property type="match status" value="1"/>
</dbReference>
<keyword evidence="4" id="KW-0547">Nucleotide-binding</keyword>
<dbReference type="SUPFAM" id="SSF50998">
    <property type="entry name" value="Quinoprotein alcohol dehydrogenase-like"/>
    <property type="match status" value="1"/>
</dbReference>
<proteinExistence type="inferred from homology"/>
<dbReference type="SUPFAM" id="SSF53067">
    <property type="entry name" value="Actin-like ATPase domain"/>
    <property type="match status" value="2"/>
</dbReference>
<dbReference type="PANTHER" id="PTHR45639:SF3">
    <property type="entry name" value="HYPOXIA UP-REGULATED PROTEIN 1"/>
    <property type="match status" value="1"/>
</dbReference>
<evidence type="ECO:0008006" key="12">
    <source>
        <dbReference type="Google" id="ProtNLM"/>
    </source>
</evidence>
<feature type="compositionally biased region" description="Low complexity" evidence="8">
    <location>
        <begin position="374"/>
        <end position="387"/>
    </location>
</feature>
<protein>
    <recommendedName>
        <fullName evidence="12">Hsp70 protein</fullName>
    </recommendedName>
</protein>
<evidence type="ECO:0000256" key="4">
    <source>
        <dbReference type="ARBA" id="ARBA00022741"/>
    </source>
</evidence>
<accession>A0A9W6LFF5</accession>
<comment type="caution">
    <text evidence="10">The sequence shown here is derived from an EMBL/GenBank/DDBJ whole genome shotgun (WGS) entry which is preliminary data.</text>
</comment>
<reference evidence="10" key="1">
    <citation type="submission" date="2022-12" db="EMBL/GenBank/DDBJ databases">
        <title>Reference genome sequencing for broad-spectrum identification of bacterial and archaeal isolates by mass spectrometry.</title>
        <authorList>
            <person name="Sekiguchi Y."/>
            <person name="Tourlousse D.M."/>
        </authorList>
    </citation>
    <scope>NUCLEOTIDE SEQUENCE</scope>
    <source>
        <strain evidence="10">LLR39Z86</strain>
    </source>
</reference>
<dbReference type="GO" id="GO:0005524">
    <property type="term" value="F:ATP binding"/>
    <property type="evidence" value="ECO:0007669"/>
    <property type="project" value="UniProtKB-KW"/>
</dbReference>
<evidence type="ECO:0000313" key="10">
    <source>
        <dbReference type="EMBL" id="GLI40574.1"/>
    </source>
</evidence>
<dbReference type="EMBL" id="BSDT01000001">
    <property type="protein sequence ID" value="GLI40574.1"/>
    <property type="molecule type" value="Genomic_DNA"/>
</dbReference>
<dbReference type="Proteomes" id="UP001144313">
    <property type="component" value="Unassembled WGS sequence"/>
</dbReference>
<dbReference type="GO" id="GO:0140662">
    <property type="term" value="F:ATP-dependent protein folding chaperone"/>
    <property type="evidence" value="ECO:0007669"/>
    <property type="project" value="InterPro"/>
</dbReference>
<comment type="subcellular location">
    <subcellularLocation>
        <location evidence="1">Endoplasmic reticulum lumen</location>
    </subcellularLocation>
</comment>
<evidence type="ECO:0000256" key="9">
    <source>
        <dbReference type="SAM" id="Phobius"/>
    </source>
</evidence>
<evidence type="ECO:0000256" key="8">
    <source>
        <dbReference type="SAM" id="MobiDB-lite"/>
    </source>
</evidence>
<dbReference type="Pfam" id="PF00012">
    <property type="entry name" value="HSP70"/>
    <property type="match status" value="1"/>
</dbReference>
<organism evidence="10 11">
    <name type="scientific">Glycomyces algeriensis</name>
    <dbReference type="NCBI Taxonomy" id="256037"/>
    <lineage>
        <taxon>Bacteria</taxon>
        <taxon>Bacillati</taxon>
        <taxon>Actinomycetota</taxon>
        <taxon>Actinomycetes</taxon>
        <taxon>Glycomycetales</taxon>
        <taxon>Glycomycetaceae</taxon>
        <taxon>Glycomyces</taxon>
    </lineage>
</organism>
<dbReference type="InterPro" id="IPR011047">
    <property type="entry name" value="Quinoprotein_ADH-like_sf"/>
</dbReference>
<dbReference type="AlphaFoldDB" id="A0A9W6LFF5"/>
<dbReference type="InterPro" id="IPR015943">
    <property type="entry name" value="WD40/YVTN_repeat-like_dom_sf"/>
</dbReference>
<dbReference type="RefSeq" id="WP_270117256.1">
    <property type="nucleotide sequence ID" value="NZ_BAAAOL010000009.1"/>
</dbReference>
<feature type="region of interest" description="Disordered" evidence="8">
    <location>
        <begin position="357"/>
        <end position="412"/>
    </location>
</feature>
<evidence type="ECO:0000256" key="1">
    <source>
        <dbReference type="ARBA" id="ARBA00004319"/>
    </source>
</evidence>
<evidence type="ECO:0000256" key="7">
    <source>
        <dbReference type="ARBA" id="ARBA00023186"/>
    </source>
</evidence>
<evidence type="ECO:0000313" key="11">
    <source>
        <dbReference type="Proteomes" id="UP001144313"/>
    </source>
</evidence>
<dbReference type="InterPro" id="IPR013126">
    <property type="entry name" value="Hsp_70_fam"/>
</dbReference>
<dbReference type="InterPro" id="IPR018181">
    <property type="entry name" value="Heat_shock_70_CS"/>
</dbReference>
<keyword evidence="11" id="KW-1185">Reference proteome</keyword>
<dbReference type="PRINTS" id="PR00301">
    <property type="entry name" value="HEATSHOCK70"/>
</dbReference>
<keyword evidence="6" id="KW-0346">Stress response</keyword>
<gene>
    <name evidence="10" type="ORF">GALLR39Z86_04240</name>
</gene>
<dbReference type="InterPro" id="IPR043129">
    <property type="entry name" value="ATPase_NBD"/>
</dbReference>
<keyword evidence="9" id="KW-0812">Transmembrane</keyword>
<dbReference type="GO" id="GO:0030968">
    <property type="term" value="P:endoplasmic reticulum unfolded protein response"/>
    <property type="evidence" value="ECO:0007669"/>
    <property type="project" value="TreeGrafter"/>
</dbReference>
<feature type="transmembrane region" description="Helical" evidence="9">
    <location>
        <begin position="422"/>
        <end position="443"/>
    </location>
</feature>
<keyword evidence="5" id="KW-0067">ATP-binding</keyword>
<evidence type="ECO:0000256" key="2">
    <source>
        <dbReference type="ARBA" id="ARBA00007381"/>
    </source>
</evidence>
<dbReference type="Gene3D" id="2.130.10.10">
    <property type="entry name" value="YVTN repeat-like/Quinoprotein amine dehydrogenase"/>
    <property type="match status" value="1"/>
</dbReference>